<dbReference type="InterPro" id="IPR014500">
    <property type="entry name" value="UCP019307_cupin"/>
</dbReference>
<evidence type="ECO:0000313" key="2">
    <source>
        <dbReference type="EMBL" id="CAA9408703.1"/>
    </source>
</evidence>
<protein>
    <submittedName>
        <fullName evidence="2">Cupin domain-containing protein</fullName>
    </submittedName>
</protein>
<dbReference type="PANTHER" id="PTHR36448:SF2">
    <property type="entry name" value="CUPIN TYPE-1 DOMAIN-CONTAINING PROTEIN"/>
    <property type="match status" value="1"/>
</dbReference>
<dbReference type="InterPro" id="IPR011051">
    <property type="entry name" value="RmlC_Cupin_sf"/>
</dbReference>
<gene>
    <name evidence="2" type="ORF">AVDCRST_MAG78-258</name>
</gene>
<dbReference type="AlphaFoldDB" id="A0A6J4P8C0"/>
<evidence type="ECO:0000259" key="1">
    <source>
        <dbReference type="Pfam" id="PF00190"/>
    </source>
</evidence>
<dbReference type="EMBL" id="CADCVB010000015">
    <property type="protein sequence ID" value="CAA9408703.1"/>
    <property type="molecule type" value="Genomic_DNA"/>
</dbReference>
<dbReference type="Gene3D" id="2.60.120.10">
    <property type="entry name" value="Jelly Rolls"/>
    <property type="match status" value="1"/>
</dbReference>
<accession>A0A6J4P8C0</accession>
<name>A0A6J4P8C0_9ACTN</name>
<dbReference type="InterPro" id="IPR014710">
    <property type="entry name" value="RmlC-like_jellyroll"/>
</dbReference>
<dbReference type="InterPro" id="IPR006045">
    <property type="entry name" value="Cupin_1"/>
</dbReference>
<organism evidence="2">
    <name type="scientific">uncultured Rubrobacteraceae bacterium</name>
    <dbReference type="NCBI Taxonomy" id="349277"/>
    <lineage>
        <taxon>Bacteria</taxon>
        <taxon>Bacillati</taxon>
        <taxon>Actinomycetota</taxon>
        <taxon>Rubrobacteria</taxon>
        <taxon>Rubrobacterales</taxon>
        <taxon>Rubrobacteraceae</taxon>
        <taxon>environmental samples</taxon>
    </lineage>
</organism>
<dbReference type="InterPro" id="IPR047121">
    <property type="entry name" value="YjiB-like"/>
</dbReference>
<sequence>MDDRTREIEVREHFFEDAGRIPNNPELPLLVYPGVLGESDLSPSSCKELLAENDWGGAWVNGVFSYHHYHSNAHEVLCVMSGGASIAFGGPEGTTVEVEAGDVVVIPAGVGHCNAGSSSDFAVVGAYPRGQESYDLRTGEEGERPEVLENIRNVPFPEADPLLGRGGPLLSHWSK</sequence>
<dbReference type="Pfam" id="PF00190">
    <property type="entry name" value="Cupin_1"/>
    <property type="match status" value="1"/>
</dbReference>
<proteinExistence type="predicted"/>
<feature type="domain" description="Cupin type-1" evidence="1">
    <location>
        <begin position="68"/>
        <end position="125"/>
    </location>
</feature>
<reference evidence="2" key="1">
    <citation type="submission" date="2020-02" db="EMBL/GenBank/DDBJ databases">
        <authorList>
            <person name="Meier V. D."/>
        </authorList>
    </citation>
    <scope>NUCLEOTIDE SEQUENCE</scope>
    <source>
        <strain evidence="2">AVDCRST_MAG78</strain>
    </source>
</reference>
<dbReference type="PANTHER" id="PTHR36448">
    <property type="entry name" value="BLR7373 PROTEIN"/>
    <property type="match status" value="1"/>
</dbReference>
<dbReference type="SUPFAM" id="SSF51182">
    <property type="entry name" value="RmlC-like cupins"/>
    <property type="match status" value="1"/>
</dbReference>
<dbReference type="PIRSF" id="PIRSF019307">
    <property type="entry name" value="UCP019307"/>
    <property type="match status" value="1"/>
</dbReference>
<dbReference type="CDD" id="cd02219">
    <property type="entry name" value="cupin_YjlB-like"/>
    <property type="match status" value="1"/>
</dbReference>